<organism evidence="1 2">
    <name type="scientific">Smittium megazygosporum</name>
    <dbReference type="NCBI Taxonomy" id="133381"/>
    <lineage>
        <taxon>Eukaryota</taxon>
        <taxon>Fungi</taxon>
        <taxon>Fungi incertae sedis</taxon>
        <taxon>Zoopagomycota</taxon>
        <taxon>Kickxellomycotina</taxon>
        <taxon>Harpellomycetes</taxon>
        <taxon>Harpellales</taxon>
        <taxon>Legeriomycetaceae</taxon>
        <taxon>Smittium</taxon>
    </lineage>
</organism>
<dbReference type="AlphaFoldDB" id="A0A2T9ZEV5"/>
<proteinExistence type="predicted"/>
<dbReference type="EMBL" id="MBFS01000279">
    <property type="protein sequence ID" value="PVV03099.1"/>
    <property type="molecule type" value="Genomic_DNA"/>
</dbReference>
<dbReference type="OrthoDB" id="20086at2759"/>
<dbReference type="Proteomes" id="UP000245609">
    <property type="component" value="Unassembled WGS sequence"/>
</dbReference>
<comment type="caution">
    <text evidence="1">The sequence shown here is derived from an EMBL/GenBank/DDBJ whole genome shotgun (WGS) entry which is preliminary data.</text>
</comment>
<name>A0A2T9ZEV5_9FUNG</name>
<gene>
    <name evidence="1" type="ORF">BB560_002429</name>
</gene>
<protein>
    <recommendedName>
        <fullName evidence="3">Essential protein Yae1 N-terminal domain-containing protein</fullName>
    </recommendedName>
</protein>
<evidence type="ECO:0000313" key="1">
    <source>
        <dbReference type="EMBL" id="PVV03099.1"/>
    </source>
</evidence>
<reference evidence="1 2" key="1">
    <citation type="journal article" date="2018" name="MBio">
        <title>Comparative Genomics Reveals the Core Gene Toolbox for the Fungus-Insect Symbiosis.</title>
        <authorList>
            <person name="Wang Y."/>
            <person name="Stata M."/>
            <person name="Wang W."/>
            <person name="Stajich J.E."/>
            <person name="White M.M."/>
            <person name="Moncalvo J.M."/>
        </authorList>
    </citation>
    <scope>NUCLEOTIDE SEQUENCE [LARGE SCALE GENOMIC DNA]</scope>
    <source>
        <strain evidence="1 2">SC-DP-2</strain>
    </source>
</reference>
<evidence type="ECO:0000313" key="2">
    <source>
        <dbReference type="Proteomes" id="UP000245609"/>
    </source>
</evidence>
<keyword evidence="2" id="KW-1185">Reference proteome</keyword>
<evidence type="ECO:0008006" key="3">
    <source>
        <dbReference type="Google" id="ProtNLM"/>
    </source>
</evidence>
<accession>A0A2T9ZEV5</accession>
<sequence>MGFREGIEVGKNLTMQVGFDKGLMLSITKFRELDEMLSKLQAFSESDSLVHTPPSESITELKFVNNLDTLLPDADDLISELSYTLGVSSTC</sequence>